<evidence type="ECO:0000313" key="1">
    <source>
        <dbReference type="EMBL" id="KQA24483.1"/>
    </source>
</evidence>
<reference evidence="1 2" key="1">
    <citation type="journal article" date="2015" name="Genome Biol. Evol.">
        <title>The Dynamics of Genetic Interactions between Vibrio metoecus and Vibrio cholerae, Two Close Relatives Co-Occurring in the Environment.</title>
        <authorList>
            <person name="Orata F.D."/>
            <person name="Kirchberger P.C."/>
            <person name="Meheust R."/>
            <person name="Barlow E.J."/>
            <person name="Tarr C.L."/>
            <person name="Boucher Y."/>
        </authorList>
    </citation>
    <scope>NUCLEOTIDE SEQUENCE [LARGE SCALE GENOMIC DNA]</scope>
    <source>
        <strain evidence="1 2">08-2459</strain>
    </source>
</reference>
<organism evidence="1 2">
    <name type="scientific">Vibrio metoecus</name>
    <dbReference type="NCBI Taxonomy" id="1481663"/>
    <lineage>
        <taxon>Bacteria</taxon>
        <taxon>Pseudomonadati</taxon>
        <taxon>Pseudomonadota</taxon>
        <taxon>Gammaproteobacteria</taxon>
        <taxon>Vibrionales</taxon>
        <taxon>Vibrionaceae</taxon>
        <taxon>Vibrio</taxon>
    </lineage>
</organism>
<comment type="caution">
    <text evidence="1">The sequence shown here is derived from an EMBL/GenBank/DDBJ whole genome shotgun (WGS) entry which is preliminary data.</text>
</comment>
<proteinExistence type="predicted"/>
<dbReference type="RefSeq" id="WP_055027333.1">
    <property type="nucleotide sequence ID" value="NZ_CP035689.1"/>
</dbReference>
<name>A0A0Q0KM46_VIBMT</name>
<sequence>MNDKDKTDKEKIDYISQCFADGDNDCANGDCIDGKAFMDSINADIEREEDEEDRLLIIERENSPTIKLNLDDL</sequence>
<dbReference type="Proteomes" id="UP000053724">
    <property type="component" value="Unassembled WGS sequence"/>
</dbReference>
<gene>
    <name evidence="1" type="ORF">AAY55_02815</name>
</gene>
<evidence type="ECO:0000313" key="2">
    <source>
        <dbReference type="Proteomes" id="UP000053724"/>
    </source>
</evidence>
<protein>
    <submittedName>
        <fullName evidence="1">Uncharacterized protein</fullName>
    </submittedName>
</protein>
<accession>A0A0Q0KM46</accession>
<dbReference type="AlphaFoldDB" id="A0A0Q0KM46"/>
<dbReference type="PATRIC" id="fig|1481663.8.peg.2210"/>
<dbReference type="EMBL" id="LCUF01000002">
    <property type="protein sequence ID" value="KQA24483.1"/>
    <property type="molecule type" value="Genomic_DNA"/>
</dbReference>